<dbReference type="InterPro" id="IPR036249">
    <property type="entry name" value="Thioredoxin-like_sf"/>
</dbReference>
<dbReference type="STRING" id="1397694.GCA_000702585_01563"/>
<dbReference type="OrthoDB" id="7629852at2"/>
<dbReference type="Proteomes" id="UP000254060">
    <property type="component" value="Unassembled WGS sequence"/>
</dbReference>
<protein>
    <submittedName>
        <fullName evidence="2">Thioredoxin</fullName>
    </submittedName>
</protein>
<sequence length="103" mass="12102">MKQLKTMTEYTEAKQGKSIFMFSATWCGDCRFLDPFMPEIEAKFSDWTFYYVDRDEWIELAQELDIFGIPSFVAFNEGQEVDRYVGRERKTPEQVEAFVNGLG</sequence>
<reference evidence="2 3" key="1">
    <citation type="submission" date="2018-06" db="EMBL/GenBank/DDBJ databases">
        <authorList>
            <consortium name="Pathogen Informatics"/>
            <person name="Doyle S."/>
        </authorList>
    </citation>
    <scope>NUCLEOTIDE SEQUENCE [LARGE SCALE GENOMIC DNA]</scope>
    <source>
        <strain evidence="2 3">NCTC13163</strain>
    </source>
</reference>
<dbReference type="InterPro" id="IPR050620">
    <property type="entry name" value="Thioredoxin_H-type-like"/>
</dbReference>
<dbReference type="SUPFAM" id="SSF52833">
    <property type="entry name" value="Thioredoxin-like"/>
    <property type="match status" value="1"/>
</dbReference>
<evidence type="ECO:0000313" key="3">
    <source>
        <dbReference type="Proteomes" id="UP000254060"/>
    </source>
</evidence>
<accession>A0A377FSB4</accession>
<dbReference type="Gene3D" id="3.40.30.10">
    <property type="entry name" value="Glutaredoxin"/>
    <property type="match status" value="1"/>
</dbReference>
<proteinExistence type="predicted"/>
<dbReference type="PANTHER" id="PTHR10438:SF468">
    <property type="entry name" value="THIOREDOXIN-1-RELATED"/>
    <property type="match status" value="1"/>
</dbReference>
<feature type="domain" description="Thioredoxin" evidence="1">
    <location>
        <begin position="1"/>
        <end position="103"/>
    </location>
</feature>
<name>A0A377FSB4_9BACL</name>
<dbReference type="CDD" id="cd02947">
    <property type="entry name" value="TRX_family"/>
    <property type="match status" value="1"/>
</dbReference>
<gene>
    <name evidence="2" type="primary">trxA_2</name>
    <name evidence="2" type="ORF">NCTC13163_01054</name>
</gene>
<dbReference type="AlphaFoldDB" id="A0A377FSB4"/>
<evidence type="ECO:0000313" key="2">
    <source>
        <dbReference type="EMBL" id="STO07700.1"/>
    </source>
</evidence>
<dbReference type="Pfam" id="PF00085">
    <property type="entry name" value="Thioredoxin"/>
    <property type="match status" value="1"/>
</dbReference>
<dbReference type="PROSITE" id="PS51352">
    <property type="entry name" value="THIOREDOXIN_2"/>
    <property type="match status" value="1"/>
</dbReference>
<evidence type="ECO:0000259" key="1">
    <source>
        <dbReference type="PROSITE" id="PS51352"/>
    </source>
</evidence>
<dbReference type="EMBL" id="UGGP01000001">
    <property type="protein sequence ID" value="STO07700.1"/>
    <property type="molecule type" value="Genomic_DNA"/>
</dbReference>
<organism evidence="2 3">
    <name type="scientific">Exiguobacterium aurantiacum</name>
    <dbReference type="NCBI Taxonomy" id="33987"/>
    <lineage>
        <taxon>Bacteria</taxon>
        <taxon>Bacillati</taxon>
        <taxon>Bacillota</taxon>
        <taxon>Bacilli</taxon>
        <taxon>Bacillales</taxon>
        <taxon>Bacillales Family XII. Incertae Sedis</taxon>
        <taxon>Exiguobacterium</taxon>
    </lineage>
</organism>
<dbReference type="InterPro" id="IPR013766">
    <property type="entry name" value="Thioredoxin_domain"/>
</dbReference>
<dbReference type="RefSeq" id="WP_029334689.1">
    <property type="nucleotide sequence ID" value="NZ_UGGP01000001.1"/>
</dbReference>
<dbReference type="PANTHER" id="PTHR10438">
    <property type="entry name" value="THIOREDOXIN"/>
    <property type="match status" value="1"/>
</dbReference>